<protein>
    <submittedName>
        <fullName evidence="1">Uncharacterized protein</fullName>
    </submittedName>
</protein>
<comment type="caution">
    <text evidence="1">The sequence shown here is derived from an EMBL/GenBank/DDBJ whole genome shotgun (WGS) entry which is preliminary data.</text>
</comment>
<keyword evidence="2" id="KW-1185">Reference proteome</keyword>
<dbReference type="EMBL" id="VNHS01000017">
    <property type="protein sequence ID" value="TYP68909.1"/>
    <property type="molecule type" value="Genomic_DNA"/>
</dbReference>
<organism evidence="1 2">
    <name type="scientific">Paenibacillus methanolicus</name>
    <dbReference type="NCBI Taxonomy" id="582686"/>
    <lineage>
        <taxon>Bacteria</taxon>
        <taxon>Bacillati</taxon>
        <taxon>Bacillota</taxon>
        <taxon>Bacilli</taxon>
        <taxon>Bacillales</taxon>
        <taxon>Paenibacillaceae</taxon>
        <taxon>Paenibacillus</taxon>
    </lineage>
</organism>
<evidence type="ECO:0000313" key="1">
    <source>
        <dbReference type="EMBL" id="TYP68909.1"/>
    </source>
</evidence>
<sequence>MAEYKKCRHADQRYRNRVKEYDMPPPVNLRESILEMRRVYASKKREAFVSWYANRYKVKPEDVRRVLDQAREANP</sequence>
<reference evidence="1 2" key="1">
    <citation type="submission" date="2019-07" db="EMBL/GenBank/DDBJ databases">
        <title>Genomic Encyclopedia of Type Strains, Phase III (KMG-III): the genomes of soil and plant-associated and newly described type strains.</title>
        <authorList>
            <person name="Whitman W."/>
        </authorList>
    </citation>
    <scope>NUCLEOTIDE SEQUENCE [LARGE SCALE GENOMIC DNA]</scope>
    <source>
        <strain evidence="1 2">BL24</strain>
    </source>
</reference>
<dbReference type="Proteomes" id="UP000323257">
    <property type="component" value="Unassembled WGS sequence"/>
</dbReference>
<evidence type="ECO:0000313" key="2">
    <source>
        <dbReference type="Proteomes" id="UP000323257"/>
    </source>
</evidence>
<gene>
    <name evidence="1" type="ORF">BCM02_11727</name>
</gene>
<accession>A0A5S5BP51</accession>
<proteinExistence type="predicted"/>
<name>A0A5S5BP51_9BACL</name>
<dbReference type="RefSeq" id="WP_148933248.1">
    <property type="nucleotide sequence ID" value="NZ_VNHS01000017.1"/>
</dbReference>
<dbReference type="AlphaFoldDB" id="A0A5S5BP51"/>